<reference evidence="2" key="1">
    <citation type="journal article" date="2007" name="Int. J. Syst. Evol. Microbiol.">
        <title>Luteimonas composti sp. nov., a moderately thermophilic bacterium isolated from food waste.</title>
        <authorList>
            <person name="Young C.C."/>
            <person name="Kampfer P."/>
            <person name="Chen W.M."/>
            <person name="Yen W.S."/>
            <person name="Arun A.B."/>
            <person name="Lai W.A."/>
            <person name="Shen F.T."/>
            <person name="Rekha P.D."/>
            <person name="Lin K.Y."/>
            <person name="Chou J.H."/>
        </authorList>
    </citation>
    <scope>NUCLEOTIDE SEQUENCE</scope>
    <source>
        <strain evidence="2">CC-YY355</strain>
    </source>
</reference>
<protein>
    <submittedName>
        <fullName evidence="2">Uncharacterized protein</fullName>
    </submittedName>
</protein>
<proteinExistence type="predicted"/>
<evidence type="ECO:0000313" key="2">
    <source>
        <dbReference type="EMBL" id="MDH7454502.1"/>
    </source>
</evidence>
<feature type="signal peptide" evidence="1">
    <location>
        <begin position="1"/>
        <end position="23"/>
    </location>
</feature>
<evidence type="ECO:0000313" key="3">
    <source>
        <dbReference type="Proteomes" id="UP001160550"/>
    </source>
</evidence>
<evidence type="ECO:0000256" key="1">
    <source>
        <dbReference type="SAM" id="SignalP"/>
    </source>
</evidence>
<reference evidence="2" key="2">
    <citation type="submission" date="2023-04" db="EMBL/GenBank/DDBJ databases">
        <authorList>
            <person name="Sun J.-Q."/>
        </authorList>
    </citation>
    <scope>NUCLEOTIDE SEQUENCE</scope>
    <source>
        <strain evidence="2">CC-YY355</strain>
    </source>
</reference>
<name>A0ABT6MV35_9GAMM</name>
<feature type="chain" id="PRO_5046279362" evidence="1">
    <location>
        <begin position="24"/>
        <end position="541"/>
    </location>
</feature>
<organism evidence="2 3">
    <name type="scientific">Luteimonas composti</name>
    <dbReference type="NCBI Taxonomy" id="398257"/>
    <lineage>
        <taxon>Bacteria</taxon>
        <taxon>Pseudomonadati</taxon>
        <taxon>Pseudomonadota</taxon>
        <taxon>Gammaproteobacteria</taxon>
        <taxon>Lysobacterales</taxon>
        <taxon>Lysobacteraceae</taxon>
        <taxon>Luteimonas</taxon>
    </lineage>
</organism>
<keyword evidence="1" id="KW-0732">Signal</keyword>
<comment type="caution">
    <text evidence="2">The sequence shown here is derived from an EMBL/GenBank/DDBJ whole genome shotgun (WGS) entry which is preliminary data.</text>
</comment>
<gene>
    <name evidence="2" type="ORF">QF205_15680</name>
</gene>
<dbReference type="Proteomes" id="UP001160550">
    <property type="component" value="Unassembled WGS sequence"/>
</dbReference>
<dbReference type="PROSITE" id="PS51257">
    <property type="entry name" value="PROKAR_LIPOPROTEIN"/>
    <property type="match status" value="1"/>
</dbReference>
<accession>A0ABT6MV35</accession>
<dbReference type="RefSeq" id="WP_280943732.1">
    <property type="nucleotide sequence ID" value="NZ_JARYGX010000028.1"/>
</dbReference>
<sequence length="541" mass="57267">MHNRLFATGLAILAACASLLLPACTPGDGGGASAPVDLGPVDNPIRVVPALDPARAVTQTIGFAGGTITATGADGTVFTLAVPADSLRQLTRITMTPVTRLEGLPFGNGSDVTVDLQPSGLVFDVPATLTIAPATAIPPGERILYGYSDDQLSFAEPVMDADGIAIAVSHFSGYGAARGLMGDVEAARKRIGGSAEERITSEMRAIMQAARQAELRGESTNLASLLDPYFDQLQREVVIPRIEAAGQSCAAGRAAIQTVGSYAHQRVLLGYEDEAGDLVDELLETVAPKCMDEEYEMCVNEHIVHRIFPAYQAFSRQFSQRGIDNSPALGKMKVQVEKCLHFDLEFTLDTRFELDTRSINQSYLSYAESTELDAEVALSVDDAYVDMSNAFEPSSGPMESLKQVYRQKAPGCVPGTVSTWRDTGHFLAMQLITDPPDLLEGGGGVTDIEVELGLPSPTVTISGMSCAGVASAPAADLTGAPAAYLLNHGDGFIRDWQIHGATTAAGQAFVTATSEWSVMNRLSANASVEDVGIATLRHTPR</sequence>
<keyword evidence="3" id="KW-1185">Reference proteome</keyword>
<dbReference type="EMBL" id="JARYGX010000028">
    <property type="protein sequence ID" value="MDH7454502.1"/>
    <property type="molecule type" value="Genomic_DNA"/>
</dbReference>